<evidence type="ECO:0000313" key="1">
    <source>
        <dbReference type="EMBL" id="CAI9581625.1"/>
    </source>
</evidence>
<comment type="caution">
    <text evidence="1">The sequence shown here is derived from an EMBL/GenBank/DDBJ whole genome shotgun (WGS) entry which is preliminary data.</text>
</comment>
<name>A0ABN9EC70_9NEOB</name>
<proteinExistence type="predicted"/>
<accession>A0ABN9EC70</accession>
<evidence type="ECO:0000313" key="2">
    <source>
        <dbReference type="Proteomes" id="UP001162483"/>
    </source>
</evidence>
<organism evidence="1 2">
    <name type="scientific">Staurois parvus</name>
    <dbReference type="NCBI Taxonomy" id="386267"/>
    <lineage>
        <taxon>Eukaryota</taxon>
        <taxon>Metazoa</taxon>
        <taxon>Chordata</taxon>
        <taxon>Craniata</taxon>
        <taxon>Vertebrata</taxon>
        <taxon>Euteleostomi</taxon>
        <taxon>Amphibia</taxon>
        <taxon>Batrachia</taxon>
        <taxon>Anura</taxon>
        <taxon>Neobatrachia</taxon>
        <taxon>Ranoidea</taxon>
        <taxon>Ranidae</taxon>
        <taxon>Staurois</taxon>
    </lineage>
</organism>
<keyword evidence="2" id="KW-1185">Reference proteome</keyword>
<gene>
    <name evidence="1" type="ORF">SPARVUS_LOCUS9524432</name>
</gene>
<protein>
    <submittedName>
        <fullName evidence="1">Uncharacterized protein</fullName>
    </submittedName>
</protein>
<reference evidence="1" key="1">
    <citation type="submission" date="2023-05" db="EMBL/GenBank/DDBJ databases">
        <authorList>
            <person name="Stuckert A."/>
        </authorList>
    </citation>
    <scope>NUCLEOTIDE SEQUENCE</scope>
</reference>
<dbReference type="EMBL" id="CATNWA010015289">
    <property type="protein sequence ID" value="CAI9581625.1"/>
    <property type="molecule type" value="Genomic_DNA"/>
</dbReference>
<sequence>MEVQNLKTVIEKAIPSGDHYDSTATCRRISDLVINRIESTLVKLRQDVNIFVYENTQLQVTKARINADLEKCIHDKNIVTSEKNNLAEKKASIEKDLGTKKDELYACQSQYLKKDAELASCQKPPMRPPVLFPPLRT</sequence>
<dbReference type="Proteomes" id="UP001162483">
    <property type="component" value="Unassembled WGS sequence"/>
</dbReference>